<dbReference type="Proteomes" id="UP001500556">
    <property type="component" value="Unassembled WGS sequence"/>
</dbReference>
<reference evidence="2" key="1">
    <citation type="journal article" date="2019" name="Int. J. Syst. Evol. Microbiol.">
        <title>The Global Catalogue of Microorganisms (GCM) 10K type strain sequencing project: providing services to taxonomists for standard genome sequencing and annotation.</title>
        <authorList>
            <consortium name="The Broad Institute Genomics Platform"/>
            <consortium name="The Broad Institute Genome Sequencing Center for Infectious Disease"/>
            <person name="Wu L."/>
            <person name="Ma J."/>
        </authorList>
    </citation>
    <scope>NUCLEOTIDE SEQUENCE [LARGE SCALE GENOMIC DNA]</scope>
    <source>
        <strain evidence="2">JCM 18961</strain>
    </source>
</reference>
<sequence>MCTYATVTESVDASAKGPGGQWFHVSDATVYYDHPVHVMAEHSLNIDLSDPSRGPGARLAVELTRESAERLVAAIRTALDSAPAGV</sequence>
<keyword evidence="2" id="KW-1185">Reference proteome</keyword>
<organism evidence="1 2">
    <name type="scientific">Pedococcus ginsenosidimutans</name>
    <dbReference type="NCBI Taxonomy" id="490570"/>
    <lineage>
        <taxon>Bacteria</taxon>
        <taxon>Bacillati</taxon>
        <taxon>Actinomycetota</taxon>
        <taxon>Actinomycetes</taxon>
        <taxon>Micrococcales</taxon>
        <taxon>Intrasporangiaceae</taxon>
        <taxon>Pedococcus</taxon>
    </lineage>
</organism>
<dbReference type="EMBL" id="BAABLO010000012">
    <property type="protein sequence ID" value="GAA4729217.1"/>
    <property type="molecule type" value="Genomic_DNA"/>
</dbReference>
<comment type="caution">
    <text evidence="1">The sequence shown here is derived from an EMBL/GenBank/DDBJ whole genome shotgun (WGS) entry which is preliminary data.</text>
</comment>
<accession>A0ABP8YJ50</accession>
<name>A0ABP8YJ50_9MICO</name>
<dbReference type="Pfam" id="PF19812">
    <property type="entry name" value="DUF6295"/>
    <property type="match status" value="1"/>
</dbReference>
<evidence type="ECO:0000313" key="2">
    <source>
        <dbReference type="Proteomes" id="UP001500556"/>
    </source>
</evidence>
<protein>
    <submittedName>
        <fullName evidence="1">DUF6295 family protein</fullName>
    </submittedName>
</protein>
<proteinExistence type="predicted"/>
<dbReference type="InterPro" id="IPR046262">
    <property type="entry name" value="DUF6295"/>
</dbReference>
<evidence type="ECO:0000313" key="1">
    <source>
        <dbReference type="EMBL" id="GAA4729217.1"/>
    </source>
</evidence>
<gene>
    <name evidence="1" type="ORF">GCM10025782_30080</name>
</gene>
<dbReference type="RefSeq" id="WP_345504588.1">
    <property type="nucleotide sequence ID" value="NZ_BAABLO010000012.1"/>
</dbReference>